<dbReference type="AlphaFoldDB" id="A0A3M0KNJ2"/>
<protein>
    <submittedName>
        <fullName evidence="2">Uncharacterized protein</fullName>
    </submittedName>
</protein>
<dbReference type="EMBL" id="QRBI01000106">
    <property type="protein sequence ID" value="RMC12814.1"/>
    <property type="molecule type" value="Genomic_DNA"/>
</dbReference>
<accession>A0A3M0KNJ2</accession>
<feature type="region of interest" description="Disordered" evidence="1">
    <location>
        <begin position="33"/>
        <end position="142"/>
    </location>
</feature>
<sequence>MWDDPTSPPAHSCSAVGDLISTWAAVRGDGVYSCLWENPRRGDSNEIPMVWERRGEERRGEERRGEERERERRGEERRGEERRGEERRGEERRGERGEERERRGEERRGEERRGEREERRGEERGEEERRERRGETEQKSLWCTLKGNFGKTLMASLSSS</sequence>
<feature type="compositionally biased region" description="Basic and acidic residues" evidence="1">
    <location>
        <begin position="51"/>
        <end position="138"/>
    </location>
</feature>
<evidence type="ECO:0000313" key="2">
    <source>
        <dbReference type="EMBL" id="RMC12814.1"/>
    </source>
</evidence>
<evidence type="ECO:0000256" key="1">
    <source>
        <dbReference type="SAM" id="MobiDB-lite"/>
    </source>
</evidence>
<organism evidence="2 3">
    <name type="scientific">Hirundo rustica rustica</name>
    <dbReference type="NCBI Taxonomy" id="333673"/>
    <lineage>
        <taxon>Eukaryota</taxon>
        <taxon>Metazoa</taxon>
        <taxon>Chordata</taxon>
        <taxon>Craniata</taxon>
        <taxon>Vertebrata</taxon>
        <taxon>Euteleostomi</taxon>
        <taxon>Archelosauria</taxon>
        <taxon>Archosauria</taxon>
        <taxon>Dinosauria</taxon>
        <taxon>Saurischia</taxon>
        <taxon>Theropoda</taxon>
        <taxon>Coelurosauria</taxon>
        <taxon>Aves</taxon>
        <taxon>Neognathae</taxon>
        <taxon>Neoaves</taxon>
        <taxon>Telluraves</taxon>
        <taxon>Australaves</taxon>
        <taxon>Passeriformes</taxon>
        <taxon>Sylvioidea</taxon>
        <taxon>Hirundinidae</taxon>
        <taxon>Hirundo</taxon>
    </lineage>
</organism>
<gene>
    <name evidence="2" type="ORF">DUI87_10339</name>
</gene>
<evidence type="ECO:0000313" key="3">
    <source>
        <dbReference type="Proteomes" id="UP000269221"/>
    </source>
</evidence>
<keyword evidence="3" id="KW-1185">Reference proteome</keyword>
<comment type="caution">
    <text evidence="2">The sequence shown here is derived from an EMBL/GenBank/DDBJ whole genome shotgun (WGS) entry which is preliminary data.</text>
</comment>
<name>A0A3M0KNJ2_HIRRU</name>
<reference evidence="2 3" key="1">
    <citation type="submission" date="2018-07" db="EMBL/GenBank/DDBJ databases">
        <title>A high quality draft genome assembly of the barn swallow (H. rustica rustica).</title>
        <authorList>
            <person name="Formenti G."/>
            <person name="Chiara M."/>
            <person name="Poveda L."/>
            <person name="Francoijs K.-J."/>
            <person name="Bonisoli-Alquati A."/>
            <person name="Canova L."/>
            <person name="Gianfranceschi L."/>
            <person name="Horner D.S."/>
            <person name="Saino N."/>
        </authorList>
    </citation>
    <scope>NUCLEOTIDE SEQUENCE [LARGE SCALE GENOMIC DNA]</scope>
    <source>
        <strain evidence="2">Chelidonia</strain>
        <tissue evidence="2">Blood</tissue>
    </source>
</reference>
<dbReference type="Proteomes" id="UP000269221">
    <property type="component" value="Unassembled WGS sequence"/>
</dbReference>
<proteinExistence type="predicted"/>